<dbReference type="InterPro" id="IPR006186">
    <property type="entry name" value="Ser/Thr-sp_prot-phosphatase"/>
</dbReference>
<dbReference type="InterPro" id="IPR050126">
    <property type="entry name" value="Ap4A_hydrolase"/>
</dbReference>
<protein>
    <submittedName>
        <fullName evidence="2">Serine/threonine-protein phosphatase</fullName>
    </submittedName>
</protein>
<dbReference type="SUPFAM" id="SSF56300">
    <property type="entry name" value="Metallo-dependent phosphatases"/>
    <property type="match status" value="1"/>
</dbReference>
<feature type="domain" description="Serine/threonine specific protein phosphatases" evidence="1">
    <location>
        <begin position="70"/>
        <end position="75"/>
    </location>
</feature>
<dbReference type="PANTHER" id="PTHR42850:SF10">
    <property type="entry name" value="SERINE_THREONINE-PROTEIN PHOSPHATASE 1"/>
    <property type="match status" value="1"/>
</dbReference>
<proteinExistence type="predicted"/>
<dbReference type="Pfam" id="PF00149">
    <property type="entry name" value="Metallophos"/>
    <property type="match status" value="1"/>
</dbReference>
<dbReference type="Gene3D" id="3.60.21.10">
    <property type="match status" value="1"/>
</dbReference>
<comment type="caution">
    <text evidence="2">The sequence shown here is derived from an EMBL/GenBank/DDBJ whole genome shotgun (WGS) entry which is preliminary data.</text>
</comment>
<evidence type="ECO:0000259" key="1">
    <source>
        <dbReference type="PROSITE" id="PS00125"/>
    </source>
</evidence>
<dbReference type="RefSeq" id="WP_075199255.1">
    <property type="nucleotide sequence ID" value="NZ_CP187984.1"/>
</dbReference>
<dbReference type="PANTHER" id="PTHR42850">
    <property type="entry name" value="METALLOPHOSPHOESTERASE"/>
    <property type="match status" value="1"/>
</dbReference>
<sequence>MYQRIDGAAWRHIYIVGDLHGCLQALVSALRRERFDPRVDALISVGDVIDRGPDSLGCLRLIGKRWFFAVRGNHEAMALEALDTGDNALWAINGGSWYFGLSDVAKQEAQTQLAKARELPLVIELQSHDRLIVVAHADYPASHYVWEQTLDEHAVVWSRTRINRVSAGEEAYIQGADAFYFGHTPLREPLSSGNLHYIDTGAVFGNLLTLIRVQ</sequence>
<dbReference type="PROSITE" id="PS00125">
    <property type="entry name" value="SER_THR_PHOSPHATASE"/>
    <property type="match status" value="1"/>
</dbReference>
<name>A0A2T7B211_9ENTR</name>
<dbReference type="InterPro" id="IPR004843">
    <property type="entry name" value="Calcineurin-like_PHP"/>
</dbReference>
<reference evidence="2" key="1">
    <citation type="submission" date="2016-12" db="EMBL/GenBank/DDBJ databases">
        <title>Analysis of the Molecular Diversity Among Cronobacter Species Isolated from Filth Flies Using a Pan Genomic DNA Microarray.</title>
        <authorList>
            <person name="Pava-Ripoll M."/>
            <person name="Tall B."/>
            <person name="Farber J."/>
            <person name="Fanning S."/>
            <person name="Lehner A."/>
            <person name="Stephan R."/>
            <person name="Pagotto F."/>
            <person name="Iverson C."/>
            <person name="Ziobro G."/>
            <person name="Miller A."/>
            <person name="Pearson R."/>
            <person name="Yan Q."/>
            <person name="Kim M."/>
            <person name="Jeong S."/>
            <person name="Park J."/>
            <person name="Jun S."/>
            <person name="Choi H."/>
            <person name="Chung T."/>
            <person name="Yoo Y."/>
            <person name="Park E."/>
            <person name="Hwang S."/>
            <person name="Lee B."/>
            <person name="Sathyamoorthy V."/>
            <person name="Carter L."/>
            <person name="Mammel M."/>
            <person name="Jackson S."/>
            <person name="Kothary M."/>
            <person name="Patel I."/>
            <person name="Grim C."/>
            <person name="Gopinath G."/>
            <person name="Gangiredla J."/>
            <person name="Chase H."/>
        </authorList>
    </citation>
    <scope>NUCLEOTIDE SEQUENCE [LARGE SCALE GENOMIC DNA]</scope>
    <source>
        <strain evidence="2">MOD1-Sh41s</strain>
    </source>
</reference>
<dbReference type="GO" id="GO:0008803">
    <property type="term" value="F:bis(5'-nucleosyl)-tetraphosphatase (symmetrical) activity"/>
    <property type="evidence" value="ECO:0007669"/>
    <property type="project" value="TreeGrafter"/>
</dbReference>
<dbReference type="EMBL" id="MSAG01000029">
    <property type="protein sequence ID" value="PUX19462.1"/>
    <property type="molecule type" value="Genomic_DNA"/>
</dbReference>
<organism evidence="2">
    <name type="scientific">Cronobacter turicensis</name>
    <dbReference type="NCBI Taxonomy" id="413502"/>
    <lineage>
        <taxon>Bacteria</taxon>
        <taxon>Pseudomonadati</taxon>
        <taxon>Pseudomonadota</taxon>
        <taxon>Gammaproteobacteria</taxon>
        <taxon>Enterobacterales</taxon>
        <taxon>Enterobacteriaceae</taxon>
        <taxon>Cronobacter</taxon>
    </lineage>
</organism>
<dbReference type="GO" id="GO:0016791">
    <property type="term" value="F:phosphatase activity"/>
    <property type="evidence" value="ECO:0007669"/>
    <property type="project" value="TreeGrafter"/>
</dbReference>
<accession>A0A2T7B211</accession>
<dbReference type="GO" id="GO:0005737">
    <property type="term" value="C:cytoplasm"/>
    <property type="evidence" value="ECO:0007669"/>
    <property type="project" value="TreeGrafter"/>
</dbReference>
<dbReference type="OrthoDB" id="5296354at2"/>
<gene>
    <name evidence="2" type="ORF">BS411_17405</name>
</gene>
<dbReference type="AlphaFoldDB" id="A0A2T7B211"/>
<dbReference type="GO" id="GO:0110154">
    <property type="term" value="P:RNA decapping"/>
    <property type="evidence" value="ECO:0007669"/>
    <property type="project" value="TreeGrafter"/>
</dbReference>
<evidence type="ECO:0000313" key="2">
    <source>
        <dbReference type="EMBL" id="PUX19462.1"/>
    </source>
</evidence>
<dbReference type="InterPro" id="IPR029052">
    <property type="entry name" value="Metallo-depent_PP-like"/>
</dbReference>